<name>A0A3N9TEN6_9VIBR</name>
<dbReference type="SMART" id="SM00903">
    <property type="entry name" value="Flavin_Reduct"/>
    <property type="match status" value="1"/>
</dbReference>
<dbReference type="InterPro" id="IPR012349">
    <property type="entry name" value="Split_barrel_FMN-bd"/>
</dbReference>
<dbReference type="Gene3D" id="3.90.79.10">
    <property type="entry name" value="Nucleoside Triphosphate Pyrophosphohydrolase"/>
    <property type="match status" value="1"/>
</dbReference>
<dbReference type="AlphaFoldDB" id="A0A3N9TEN6"/>
<evidence type="ECO:0000256" key="1">
    <source>
        <dbReference type="ARBA" id="ARBA00023002"/>
    </source>
</evidence>
<dbReference type="Proteomes" id="UP000281112">
    <property type="component" value="Unassembled WGS sequence"/>
</dbReference>
<protein>
    <submittedName>
        <fullName evidence="3">Flavin reductase</fullName>
    </submittedName>
</protein>
<feature type="domain" description="Flavin reductase like" evidence="2">
    <location>
        <begin position="13"/>
        <end position="156"/>
    </location>
</feature>
<evidence type="ECO:0000313" key="4">
    <source>
        <dbReference type="Proteomes" id="UP000281112"/>
    </source>
</evidence>
<dbReference type="Gene3D" id="2.30.110.10">
    <property type="entry name" value="Electron Transport, Fmn-binding Protein, Chain A"/>
    <property type="match status" value="1"/>
</dbReference>
<organism evidence="3 4">
    <name type="scientific">Vibrio viridaestus</name>
    <dbReference type="NCBI Taxonomy" id="2487322"/>
    <lineage>
        <taxon>Bacteria</taxon>
        <taxon>Pseudomonadati</taxon>
        <taxon>Pseudomonadota</taxon>
        <taxon>Gammaproteobacteria</taxon>
        <taxon>Vibrionales</taxon>
        <taxon>Vibrionaceae</taxon>
        <taxon>Vibrio</taxon>
    </lineage>
</organism>
<gene>
    <name evidence="3" type="ORF">EES38_15770</name>
</gene>
<dbReference type="RefSeq" id="WP_124938167.1">
    <property type="nucleotide sequence ID" value="NZ_RJVQ01000007.1"/>
</dbReference>
<dbReference type="EMBL" id="RJVQ01000007">
    <property type="protein sequence ID" value="RQW62173.1"/>
    <property type="molecule type" value="Genomic_DNA"/>
</dbReference>
<dbReference type="InterPro" id="IPR050268">
    <property type="entry name" value="NADH-dep_flavin_reductase"/>
</dbReference>
<dbReference type="SUPFAM" id="SSF50475">
    <property type="entry name" value="FMN-binding split barrel"/>
    <property type="match status" value="1"/>
</dbReference>
<reference evidence="3 4" key="1">
    <citation type="submission" date="2018-11" db="EMBL/GenBank/DDBJ databases">
        <title>Vibrio LJC006 sp. nov., isolated from seawater during the bloom of the enteromorpha.</title>
        <authorList>
            <person name="Liang J."/>
        </authorList>
    </citation>
    <scope>NUCLEOTIDE SEQUENCE [LARGE SCALE GENOMIC DNA]</scope>
    <source>
        <strain evidence="3 4">LJC006</strain>
    </source>
</reference>
<dbReference type="PANTHER" id="PTHR30466">
    <property type="entry name" value="FLAVIN REDUCTASE"/>
    <property type="match status" value="1"/>
</dbReference>
<dbReference type="PANTHER" id="PTHR30466:SF1">
    <property type="entry name" value="FMN REDUCTASE (NADH) RUTF"/>
    <property type="match status" value="1"/>
</dbReference>
<keyword evidence="1" id="KW-0560">Oxidoreductase</keyword>
<sequence>MSDFDSRELRNAFGSFMTGVTIVTAVSKSGEKVGFTANSFTSVSMDPPLLLVCPAKRLSSYDVFADCDHFTVSILAEDQQHASNTFASSKGDRFSEVAWFDDCHGVPVIEGAATYFSCSSTQKIEAGDHMLLIGEVQDFSVTEKFGLGYAKGGYFSLGMEHKAEEITHMNSTQVGGLIECNDKLLLKQEDGFYTLPQGDIVPESSSYQTLKAVLESLAIEAEIGQVFSVYEKLASGNFVAFYRAEAVEENAPAGYQYVAIDDLSGMKFASADMASMIARFTEEKRNGVFRLYVGNESEGNIR</sequence>
<evidence type="ECO:0000259" key="2">
    <source>
        <dbReference type="SMART" id="SM00903"/>
    </source>
</evidence>
<dbReference type="GO" id="GO:0010181">
    <property type="term" value="F:FMN binding"/>
    <property type="evidence" value="ECO:0007669"/>
    <property type="project" value="InterPro"/>
</dbReference>
<dbReference type="Pfam" id="PF01613">
    <property type="entry name" value="Flavin_Reduct"/>
    <property type="match status" value="1"/>
</dbReference>
<dbReference type="InterPro" id="IPR002563">
    <property type="entry name" value="Flavin_Rdtase-like_dom"/>
</dbReference>
<dbReference type="GO" id="GO:0042602">
    <property type="term" value="F:riboflavin reductase (NADPH) activity"/>
    <property type="evidence" value="ECO:0007669"/>
    <property type="project" value="TreeGrafter"/>
</dbReference>
<evidence type="ECO:0000313" key="3">
    <source>
        <dbReference type="EMBL" id="RQW62173.1"/>
    </source>
</evidence>
<keyword evidence="4" id="KW-1185">Reference proteome</keyword>
<proteinExistence type="predicted"/>
<dbReference type="OrthoDB" id="9792858at2"/>
<comment type="caution">
    <text evidence="3">The sequence shown here is derived from an EMBL/GenBank/DDBJ whole genome shotgun (WGS) entry which is preliminary data.</text>
</comment>
<accession>A0A3N9TEN6</accession>